<dbReference type="Proteomes" id="UP000182998">
    <property type="component" value="Unassembled WGS sequence"/>
</dbReference>
<keyword evidence="6 12" id="KW-0633">Potassium transport</keyword>
<feature type="transmembrane region" description="Helical" evidence="14">
    <location>
        <begin position="69"/>
        <end position="92"/>
    </location>
</feature>
<evidence type="ECO:0000256" key="11">
    <source>
        <dbReference type="ARBA" id="ARBA00023136"/>
    </source>
</evidence>
<dbReference type="PANTHER" id="PTHR32024">
    <property type="entry name" value="TRK SYSTEM POTASSIUM UPTAKE PROTEIN TRKG-RELATED"/>
    <property type="match status" value="1"/>
</dbReference>
<dbReference type="GO" id="GO:0046872">
    <property type="term" value="F:metal ion binding"/>
    <property type="evidence" value="ECO:0007669"/>
    <property type="project" value="UniProtKB-KW"/>
</dbReference>
<gene>
    <name evidence="15" type="primary">trkH</name>
    <name evidence="15" type="ORF">LMI_0484</name>
    <name evidence="16" type="ORF">SAMN02982997_01922</name>
</gene>
<dbReference type="EMBL" id="LN614830">
    <property type="protein sequence ID" value="CEG59831.1"/>
    <property type="molecule type" value="Genomic_DNA"/>
</dbReference>
<evidence type="ECO:0000256" key="13">
    <source>
        <dbReference type="PIRSR" id="PIRSR006247-1"/>
    </source>
</evidence>
<dbReference type="NCBIfam" id="TIGR00933">
    <property type="entry name" value="2a38"/>
    <property type="match status" value="1"/>
</dbReference>
<comment type="function">
    <text evidence="12">Low-affinity potassium transport system. Interacts with Trk system potassium uptake protein TrkA.</text>
</comment>
<feature type="transmembrane region" description="Helical" evidence="14">
    <location>
        <begin position="238"/>
        <end position="258"/>
    </location>
</feature>
<dbReference type="PIRSF" id="PIRSF006247">
    <property type="entry name" value="TrkH"/>
    <property type="match status" value="1"/>
</dbReference>
<evidence type="ECO:0000256" key="2">
    <source>
        <dbReference type="ARBA" id="ARBA00009137"/>
    </source>
</evidence>
<name>A0A098GEC4_LEGMI</name>
<evidence type="ECO:0000313" key="16">
    <source>
        <dbReference type="EMBL" id="SCY51634.1"/>
    </source>
</evidence>
<feature type="transmembrane region" description="Helical" evidence="14">
    <location>
        <begin position="399"/>
        <end position="419"/>
    </location>
</feature>
<feature type="binding site" evidence="13">
    <location>
        <position position="222"/>
    </location>
    <ligand>
        <name>K(+)</name>
        <dbReference type="ChEBI" id="CHEBI:29103"/>
    </ligand>
</feature>
<dbReference type="GO" id="GO:0015379">
    <property type="term" value="F:potassium:chloride symporter activity"/>
    <property type="evidence" value="ECO:0007669"/>
    <property type="project" value="InterPro"/>
</dbReference>
<dbReference type="GO" id="GO:0005886">
    <property type="term" value="C:plasma membrane"/>
    <property type="evidence" value="ECO:0007669"/>
    <property type="project" value="UniProtKB-SubCell"/>
</dbReference>
<keyword evidence="13" id="KW-0479">Metal-binding</keyword>
<keyword evidence="4 12" id="KW-1003">Cell membrane</keyword>
<keyword evidence="18" id="KW-1185">Reference proteome</keyword>
<proteinExistence type="inferred from homology"/>
<feature type="binding site" evidence="13">
    <location>
        <position position="113"/>
    </location>
    <ligand>
        <name>K(+)</name>
        <dbReference type="ChEBI" id="CHEBI:29103"/>
    </ligand>
</feature>
<reference evidence="16 18" key="3">
    <citation type="submission" date="2016-10" db="EMBL/GenBank/DDBJ databases">
        <authorList>
            <person name="Varghese N."/>
            <person name="Submissions S."/>
        </authorList>
    </citation>
    <scope>NUCLEOTIDE SEQUENCE [LARGE SCALE GENOMIC DNA]</scope>
    <source>
        <strain evidence="16 18">ATCC 33218</strain>
    </source>
</reference>
<evidence type="ECO:0000256" key="9">
    <source>
        <dbReference type="ARBA" id="ARBA00022989"/>
    </source>
</evidence>
<dbReference type="PATRIC" id="fig|451.8.peg.63"/>
<feature type="transmembrane region" description="Helical" evidence="14">
    <location>
        <begin position="36"/>
        <end position="57"/>
    </location>
</feature>
<evidence type="ECO:0000256" key="1">
    <source>
        <dbReference type="ARBA" id="ARBA00004429"/>
    </source>
</evidence>
<dbReference type="KEGG" id="tmc:LMI_0484"/>
<feature type="transmembrane region" description="Helical" evidence="14">
    <location>
        <begin position="278"/>
        <end position="298"/>
    </location>
</feature>
<dbReference type="PANTHER" id="PTHR32024:SF2">
    <property type="entry name" value="TRK SYSTEM POTASSIUM UPTAKE PROTEIN TRKG-RELATED"/>
    <property type="match status" value="1"/>
</dbReference>
<evidence type="ECO:0000256" key="12">
    <source>
        <dbReference type="PIRNR" id="PIRNR006247"/>
    </source>
</evidence>
<dbReference type="AlphaFoldDB" id="A0A098GEC4"/>
<evidence type="ECO:0000256" key="6">
    <source>
        <dbReference type="ARBA" id="ARBA00022538"/>
    </source>
</evidence>
<evidence type="ECO:0000313" key="15">
    <source>
        <dbReference type="EMBL" id="CEG59831.1"/>
    </source>
</evidence>
<dbReference type="InterPro" id="IPR004772">
    <property type="entry name" value="TrkH"/>
</dbReference>
<protein>
    <recommendedName>
        <fullName evidence="12">Trk system potassium uptake protein</fullName>
    </recommendedName>
</protein>
<comment type="similarity">
    <text evidence="2 12">Belongs to the TrkH potassium transport family.</text>
</comment>
<keyword evidence="7 14" id="KW-0812">Transmembrane</keyword>
<evidence type="ECO:0000256" key="14">
    <source>
        <dbReference type="SAM" id="Phobius"/>
    </source>
</evidence>
<comment type="subcellular location">
    <subcellularLocation>
        <location evidence="1 12">Cell inner membrane</location>
        <topology evidence="1 12">Multi-pass membrane protein</topology>
    </subcellularLocation>
</comment>
<sequence>MQIKTILRLLGLLLMMFSLSMLTPLIINFIFRENFWLPFVVAFICTFCTGFLLWLCCRTQHHELKIREGFIIVVLFWFVLCLFASLPFIFVLHHQNQGMTDAFFETVSGLTTTGASVIEHLQGLPQAILFYRQQLQFLGGMGIVVLAVAILPMLGVGGMQLFRAETPGPMKDSKLTPRIAHTAKAMWYIYLLLTITCMFCYWIAGMDWFDALGESFATVSTGGFSMHDNSFAHYESDVIELIACFFMLLGGTNFALHFVAFQKKSLSHYWHDEEFRNYIFFLISATVLVGISLVVYGFFRANHHAFIKSLFNVISMATTTGFISAQFSQWPTYIPLLITLLALIGGCAGSTSGGLKVIRALLIYKQSKREIVRLIHPNAIIPIKFGNHSLAEPILQSMWGFLSVFIALFFILVLLFMALGNDFVTSFSASTASLSNSGAGIGNIHETCAHLNQPSKWVMIFAMLAGRLEIFSLLILFSPYFWQK</sequence>
<dbReference type="EMBL" id="FMVN01000009">
    <property type="protein sequence ID" value="SCY51634.1"/>
    <property type="molecule type" value="Genomic_DNA"/>
</dbReference>
<feature type="transmembrane region" description="Helical" evidence="14">
    <location>
        <begin position="7"/>
        <end position="30"/>
    </location>
</feature>
<dbReference type="OrthoDB" id="9810952at2"/>
<dbReference type="Pfam" id="PF02386">
    <property type="entry name" value="TrkH"/>
    <property type="match status" value="1"/>
</dbReference>
<reference evidence="17" key="2">
    <citation type="submission" date="2014-09" db="EMBL/GenBank/DDBJ databases">
        <authorList>
            <person name="Gomez-Valero L."/>
        </authorList>
    </citation>
    <scope>NUCLEOTIDE SEQUENCE [LARGE SCALE GENOMIC DNA]</scope>
    <source>
        <strain evidence="17">ATCC33218</strain>
    </source>
</reference>
<evidence type="ECO:0000256" key="3">
    <source>
        <dbReference type="ARBA" id="ARBA00022448"/>
    </source>
</evidence>
<keyword evidence="5 12" id="KW-0997">Cell inner membrane</keyword>
<reference evidence="15" key="1">
    <citation type="submission" date="2014-09" db="EMBL/GenBank/DDBJ databases">
        <authorList>
            <person name="GOMEZ-VALERO Laura"/>
        </authorList>
    </citation>
    <scope>NUCLEOTIDE SEQUENCE</scope>
    <source>
        <strain evidence="15">ATCC33218</strain>
    </source>
</reference>
<keyword evidence="8 12" id="KW-0630">Potassium</keyword>
<evidence type="ECO:0000256" key="5">
    <source>
        <dbReference type="ARBA" id="ARBA00022519"/>
    </source>
</evidence>
<keyword evidence="9 14" id="KW-1133">Transmembrane helix</keyword>
<feature type="transmembrane region" description="Helical" evidence="14">
    <location>
        <begin position="185"/>
        <end position="204"/>
    </location>
</feature>
<feature type="binding site" evidence="13">
    <location>
        <position position="320"/>
    </location>
    <ligand>
        <name>K(+)</name>
        <dbReference type="ChEBI" id="CHEBI:29103"/>
    </ligand>
</feature>
<keyword evidence="10 12" id="KW-0406">Ion transport</keyword>
<evidence type="ECO:0000256" key="10">
    <source>
        <dbReference type="ARBA" id="ARBA00023065"/>
    </source>
</evidence>
<dbReference type="HOGENOM" id="CLU_030708_0_2_6"/>
<keyword evidence="11 12" id="KW-0472">Membrane</keyword>
<dbReference type="Proteomes" id="UP000032414">
    <property type="component" value="Chromosome I"/>
</dbReference>
<dbReference type="RefSeq" id="WP_045098353.1">
    <property type="nucleotide sequence ID" value="NZ_CP020614.1"/>
</dbReference>
<evidence type="ECO:0000313" key="18">
    <source>
        <dbReference type="Proteomes" id="UP000182998"/>
    </source>
</evidence>
<feature type="binding site" evidence="13">
    <location>
        <position position="112"/>
    </location>
    <ligand>
        <name>K(+)</name>
        <dbReference type="ChEBI" id="CHEBI:29103"/>
    </ligand>
</feature>
<evidence type="ECO:0000256" key="7">
    <source>
        <dbReference type="ARBA" id="ARBA00022692"/>
    </source>
</evidence>
<evidence type="ECO:0000313" key="17">
    <source>
        <dbReference type="Proteomes" id="UP000032414"/>
    </source>
</evidence>
<dbReference type="STRING" id="451.B6N58_12875"/>
<feature type="transmembrane region" description="Helical" evidence="14">
    <location>
        <begin position="457"/>
        <end position="482"/>
    </location>
</feature>
<accession>A0A098GEC4</accession>
<organism evidence="15 17">
    <name type="scientific">Legionella micdadei</name>
    <name type="common">Tatlockia micdadei</name>
    <dbReference type="NCBI Taxonomy" id="451"/>
    <lineage>
        <taxon>Bacteria</taxon>
        <taxon>Pseudomonadati</taxon>
        <taxon>Pseudomonadota</taxon>
        <taxon>Gammaproteobacteria</taxon>
        <taxon>Legionellales</taxon>
        <taxon>Legionellaceae</taxon>
        <taxon>Legionella</taxon>
    </lineage>
</organism>
<feature type="binding site" evidence="13">
    <location>
        <position position="319"/>
    </location>
    <ligand>
        <name>K(+)</name>
        <dbReference type="ChEBI" id="CHEBI:29103"/>
    </ligand>
</feature>
<keyword evidence="3 12" id="KW-0813">Transport</keyword>
<evidence type="ECO:0000256" key="4">
    <source>
        <dbReference type="ARBA" id="ARBA00022475"/>
    </source>
</evidence>
<feature type="transmembrane region" description="Helical" evidence="14">
    <location>
        <begin position="333"/>
        <end position="358"/>
    </location>
</feature>
<feature type="binding site" evidence="13">
    <location>
        <position position="436"/>
    </location>
    <ligand>
        <name>K(+)</name>
        <dbReference type="ChEBI" id="CHEBI:29103"/>
    </ligand>
</feature>
<feature type="transmembrane region" description="Helical" evidence="14">
    <location>
        <begin position="137"/>
        <end position="164"/>
    </location>
</feature>
<dbReference type="InterPro" id="IPR003445">
    <property type="entry name" value="Cat_transpt"/>
</dbReference>
<evidence type="ECO:0000256" key="8">
    <source>
        <dbReference type="ARBA" id="ARBA00022958"/>
    </source>
</evidence>